<dbReference type="GO" id="GO:0009244">
    <property type="term" value="P:lipopolysaccharide core region biosynthetic process"/>
    <property type="evidence" value="ECO:0007669"/>
    <property type="project" value="UniProtKB-UniPathway"/>
</dbReference>
<dbReference type="PROSITE" id="PS00584">
    <property type="entry name" value="PFKB_KINASES_2"/>
    <property type="match status" value="1"/>
</dbReference>
<keyword evidence="8" id="KW-0511">Multifunctional enzyme</keyword>
<dbReference type="PANTHER" id="PTHR43793">
    <property type="entry name" value="FAD SYNTHASE"/>
    <property type="match status" value="1"/>
</dbReference>
<evidence type="ECO:0000259" key="13">
    <source>
        <dbReference type="Pfam" id="PF01467"/>
    </source>
</evidence>
<feature type="domain" description="Carbohydrate kinase PfkB" evidence="12">
    <location>
        <begin position="6"/>
        <end position="100"/>
    </location>
</feature>
<evidence type="ECO:0000256" key="11">
    <source>
        <dbReference type="SAM" id="MobiDB-lite"/>
    </source>
</evidence>
<dbReference type="GO" id="GO:0005524">
    <property type="term" value="F:ATP binding"/>
    <property type="evidence" value="ECO:0007669"/>
    <property type="project" value="UniProtKB-KW"/>
</dbReference>
<feature type="domain" description="Cytidyltransferase-like" evidence="13">
    <location>
        <begin position="372"/>
        <end position="466"/>
    </location>
</feature>
<organism evidence="14 15">
    <name type="scientific">Planobispora siamensis</name>
    <dbReference type="NCBI Taxonomy" id="936338"/>
    <lineage>
        <taxon>Bacteria</taxon>
        <taxon>Bacillati</taxon>
        <taxon>Actinomycetota</taxon>
        <taxon>Actinomycetes</taxon>
        <taxon>Streptosporangiales</taxon>
        <taxon>Streptosporangiaceae</taxon>
        <taxon>Planobispora</taxon>
    </lineage>
</organism>
<dbReference type="RefSeq" id="WP_204068246.1">
    <property type="nucleotide sequence ID" value="NZ_BOOJ01000062.1"/>
</dbReference>
<evidence type="ECO:0000256" key="3">
    <source>
        <dbReference type="ARBA" id="ARBA00022679"/>
    </source>
</evidence>
<dbReference type="EC" id="2.7.7.70" evidence="2"/>
<dbReference type="SUPFAM" id="SSF52374">
    <property type="entry name" value="Nucleotidylyl transferase"/>
    <property type="match status" value="1"/>
</dbReference>
<evidence type="ECO:0000256" key="7">
    <source>
        <dbReference type="ARBA" id="ARBA00022840"/>
    </source>
</evidence>
<feature type="domain" description="Carbohydrate kinase PfkB" evidence="12">
    <location>
        <begin position="190"/>
        <end position="313"/>
    </location>
</feature>
<dbReference type="NCBIfam" id="TIGR00125">
    <property type="entry name" value="cyt_tran_rel"/>
    <property type="match status" value="1"/>
</dbReference>
<keyword evidence="9" id="KW-0119">Carbohydrate metabolism</keyword>
<dbReference type="GO" id="GO:0016779">
    <property type="term" value="F:nucleotidyltransferase activity"/>
    <property type="evidence" value="ECO:0007669"/>
    <property type="project" value="UniProtKB-KW"/>
</dbReference>
<accession>A0A8J3WM91</accession>
<evidence type="ECO:0000256" key="6">
    <source>
        <dbReference type="ARBA" id="ARBA00022777"/>
    </source>
</evidence>
<gene>
    <name evidence="14" type="ORF">Psi01_68140</name>
</gene>
<evidence type="ECO:0000256" key="2">
    <source>
        <dbReference type="ARBA" id="ARBA00012519"/>
    </source>
</evidence>
<feature type="region of interest" description="Disordered" evidence="11">
    <location>
        <begin position="324"/>
        <end position="351"/>
    </location>
</feature>
<keyword evidence="5" id="KW-0547">Nucleotide-binding</keyword>
<dbReference type="AlphaFoldDB" id="A0A8J3WM91"/>
<sequence>MRPGPLVVVGDTLLDVDVEGEADRLCPDAPVPVVAGARENSRPGGAGLAALLAASAGAEVVLITAAGDDESGRRLRELLSGRVEVVRLPLSGGTPTKTRIRARGQTLLRLDTGEGRAVTGPDGHRPRGAASRLSGSAPYVPGARGSGSELRRAIAAIRGAGAILASDYGLGTVEVMRGVLAEATAPLVWDPHPRGRAPLPGCALVTPSEAEARLLCAGSYGSPDQAARRLLHDLDVEAVAITLGARGAVLARRGERLLEIAPPFPVSGADPCGAGDRFAGAAALALGGGAGAEEAVRHAVEAATRFVGDGGAAAVRLSASGPRERFPLEEGGRPAAGADGERFLPPELGDRPRTPLELAEAVRAAGGRLVATGGCFDLLHAGHVSLLRRARALGDALIVCVNSDDSVRGLKGPGRPVVNEEDRVEVLRALECVDGVAVFDESTPVSLIERLRPDVWVKGGDYAESDLPEAETVRRAGGEVVILPLVPGRSTTDLIAAARAAL</sequence>
<dbReference type="InterPro" id="IPR014729">
    <property type="entry name" value="Rossmann-like_a/b/a_fold"/>
</dbReference>
<dbReference type="Pfam" id="PF01467">
    <property type="entry name" value="CTP_transf_like"/>
    <property type="match status" value="1"/>
</dbReference>
<dbReference type="Proteomes" id="UP000619788">
    <property type="component" value="Unassembled WGS sequence"/>
</dbReference>
<keyword evidence="4" id="KW-0548">Nucleotidyltransferase</keyword>
<dbReference type="InterPro" id="IPR004821">
    <property type="entry name" value="Cyt_trans-like"/>
</dbReference>
<dbReference type="Gene3D" id="3.40.1190.20">
    <property type="match status" value="1"/>
</dbReference>
<evidence type="ECO:0000256" key="8">
    <source>
        <dbReference type="ARBA" id="ARBA00023268"/>
    </source>
</evidence>
<proteinExistence type="predicted"/>
<dbReference type="Pfam" id="PF00294">
    <property type="entry name" value="PfkB"/>
    <property type="match status" value="2"/>
</dbReference>
<dbReference type="InterPro" id="IPR011914">
    <property type="entry name" value="RfaE_dom_II"/>
</dbReference>
<comment type="caution">
    <text evidence="14">The sequence shown here is derived from an EMBL/GenBank/DDBJ whole genome shotgun (WGS) entry which is preliminary data.</text>
</comment>
<comment type="pathway">
    <text evidence="1">Bacterial outer membrane biogenesis; LPS core biosynthesis.</text>
</comment>
<comment type="catalytic activity">
    <reaction evidence="10">
        <text>D-glycero-beta-D-manno-heptose 1-phosphate + ATP + H(+) = ADP-D-glycero-beta-D-manno-heptose + diphosphate</text>
        <dbReference type="Rhea" id="RHEA:27465"/>
        <dbReference type="ChEBI" id="CHEBI:15378"/>
        <dbReference type="ChEBI" id="CHEBI:30616"/>
        <dbReference type="ChEBI" id="CHEBI:33019"/>
        <dbReference type="ChEBI" id="CHEBI:59967"/>
        <dbReference type="ChEBI" id="CHEBI:61593"/>
        <dbReference type="EC" id="2.7.7.70"/>
    </reaction>
</comment>
<dbReference type="GO" id="GO:0016773">
    <property type="term" value="F:phosphotransferase activity, alcohol group as acceptor"/>
    <property type="evidence" value="ECO:0007669"/>
    <property type="project" value="InterPro"/>
</dbReference>
<dbReference type="PANTHER" id="PTHR43793:SF2">
    <property type="entry name" value="BIFUNCTIONAL PROTEIN HLDE"/>
    <property type="match status" value="1"/>
</dbReference>
<dbReference type="NCBIfam" id="TIGR02199">
    <property type="entry name" value="rfaE_dom_II"/>
    <property type="match status" value="1"/>
</dbReference>
<dbReference type="Gene3D" id="3.40.50.620">
    <property type="entry name" value="HUPs"/>
    <property type="match status" value="1"/>
</dbReference>
<protein>
    <recommendedName>
        <fullName evidence="2">D-glycero-beta-D-manno-heptose 1-phosphate adenylyltransferase</fullName>
        <ecNumber evidence="2">2.7.7.70</ecNumber>
    </recommendedName>
</protein>
<evidence type="ECO:0000313" key="14">
    <source>
        <dbReference type="EMBL" id="GIH96184.1"/>
    </source>
</evidence>
<name>A0A8J3WM91_9ACTN</name>
<keyword evidence="15" id="KW-1185">Reference proteome</keyword>
<evidence type="ECO:0000256" key="9">
    <source>
        <dbReference type="ARBA" id="ARBA00023277"/>
    </source>
</evidence>
<keyword evidence="3" id="KW-0808">Transferase</keyword>
<evidence type="ECO:0000256" key="5">
    <source>
        <dbReference type="ARBA" id="ARBA00022741"/>
    </source>
</evidence>
<dbReference type="EMBL" id="BOOJ01000062">
    <property type="protein sequence ID" value="GIH96184.1"/>
    <property type="molecule type" value="Genomic_DNA"/>
</dbReference>
<evidence type="ECO:0000256" key="1">
    <source>
        <dbReference type="ARBA" id="ARBA00004713"/>
    </source>
</evidence>
<feature type="compositionally biased region" description="Basic and acidic residues" evidence="11">
    <location>
        <begin position="339"/>
        <end position="351"/>
    </location>
</feature>
<evidence type="ECO:0000259" key="12">
    <source>
        <dbReference type="Pfam" id="PF00294"/>
    </source>
</evidence>
<dbReference type="SUPFAM" id="SSF53613">
    <property type="entry name" value="Ribokinase-like"/>
    <property type="match status" value="1"/>
</dbReference>
<dbReference type="InterPro" id="IPR050385">
    <property type="entry name" value="Archaeal_FAD_synthase"/>
</dbReference>
<feature type="region of interest" description="Disordered" evidence="11">
    <location>
        <begin position="114"/>
        <end position="142"/>
    </location>
</feature>
<dbReference type="UniPathway" id="UPA00958"/>
<dbReference type="InterPro" id="IPR029056">
    <property type="entry name" value="Ribokinase-like"/>
</dbReference>
<dbReference type="InterPro" id="IPR011611">
    <property type="entry name" value="PfkB_dom"/>
</dbReference>
<keyword evidence="7" id="KW-0067">ATP-binding</keyword>
<dbReference type="GO" id="GO:0016301">
    <property type="term" value="F:kinase activity"/>
    <property type="evidence" value="ECO:0007669"/>
    <property type="project" value="UniProtKB-KW"/>
</dbReference>
<evidence type="ECO:0000256" key="4">
    <source>
        <dbReference type="ARBA" id="ARBA00022695"/>
    </source>
</evidence>
<evidence type="ECO:0000313" key="15">
    <source>
        <dbReference type="Proteomes" id="UP000619788"/>
    </source>
</evidence>
<keyword evidence="6" id="KW-0418">Kinase</keyword>
<dbReference type="InterPro" id="IPR002173">
    <property type="entry name" value="Carboh/pur_kinase_PfkB_CS"/>
</dbReference>
<evidence type="ECO:0000256" key="10">
    <source>
        <dbReference type="ARBA" id="ARBA00047428"/>
    </source>
</evidence>
<reference evidence="14 15" key="1">
    <citation type="submission" date="2021-01" db="EMBL/GenBank/DDBJ databases">
        <title>Whole genome shotgun sequence of Planobispora siamensis NBRC 107568.</title>
        <authorList>
            <person name="Komaki H."/>
            <person name="Tamura T."/>
        </authorList>
    </citation>
    <scope>NUCLEOTIDE SEQUENCE [LARGE SCALE GENOMIC DNA]</scope>
    <source>
        <strain evidence="14 15">NBRC 107568</strain>
    </source>
</reference>